<dbReference type="Proteomes" id="UP000636888">
    <property type="component" value="Unassembled WGS sequence"/>
</dbReference>
<dbReference type="RefSeq" id="WP_199386045.1">
    <property type="nucleotide sequence ID" value="NZ_JAEMHM010000020.1"/>
</dbReference>
<dbReference type="PANTHER" id="PTHR44591">
    <property type="entry name" value="STRESS RESPONSE REGULATOR PROTEIN 1"/>
    <property type="match status" value="1"/>
</dbReference>
<reference evidence="4" key="1">
    <citation type="submission" date="2020-12" db="EMBL/GenBank/DDBJ databases">
        <title>Geomonas sp. Red875, isolated from river sediment.</title>
        <authorList>
            <person name="Xu Z."/>
            <person name="Zhang Z."/>
            <person name="Masuda Y."/>
            <person name="Itoh H."/>
            <person name="Senoo K."/>
        </authorList>
    </citation>
    <scope>NUCLEOTIDE SEQUENCE</scope>
    <source>
        <strain evidence="4">Red875</strain>
    </source>
</reference>
<accession>A0A8J7M1U0</accession>
<feature type="domain" description="Response regulatory" evidence="3">
    <location>
        <begin position="6"/>
        <end position="122"/>
    </location>
</feature>
<dbReference type="PANTHER" id="PTHR44591:SF3">
    <property type="entry name" value="RESPONSE REGULATORY DOMAIN-CONTAINING PROTEIN"/>
    <property type="match status" value="1"/>
</dbReference>
<dbReference type="PROSITE" id="PS50110">
    <property type="entry name" value="RESPONSE_REGULATORY"/>
    <property type="match status" value="1"/>
</dbReference>
<gene>
    <name evidence="4" type="ORF">JFN93_20675</name>
</gene>
<dbReference type="InterPro" id="IPR050595">
    <property type="entry name" value="Bact_response_regulator"/>
</dbReference>
<keyword evidence="5" id="KW-1185">Reference proteome</keyword>
<dbReference type="SUPFAM" id="SSF52172">
    <property type="entry name" value="CheY-like"/>
    <property type="match status" value="1"/>
</dbReference>
<dbReference type="GO" id="GO:0000160">
    <property type="term" value="P:phosphorelay signal transduction system"/>
    <property type="evidence" value="ECO:0007669"/>
    <property type="project" value="InterPro"/>
</dbReference>
<evidence type="ECO:0000259" key="3">
    <source>
        <dbReference type="PROSITE" id="PS50110"/>
    </source>
</evidence>
<organism evidence="4 5">
    <name type="scientific">Geomesophilobacter sediminis</name>
    <dbReference type="NCBI Taxonomy" id="2798584"/>
    <lineage>
        <taxon>Bacteria</taxon>
        <taxon>Pseudomonadati</taxon>
        <taxon>Thermodesulfobacteriota</taxon>
        <taxon>Desulfuromonadia</taxon>
        <taxon>Geobacterales</taxon>
        <taxon>Geobacteraceae</taxon>
        <taxon>Geomesophilobacter</taxon>
    </lineage>
</organism>
<dbReference type="AlphaFoldDB" id="A0A8J7M1U0"/>
<evidence type="ECO:0000313" key="5">
    <source>
        <dbReference type="Proteomes" id="UP000636888"/>
    </source>
</evidence>
<dbReference type="SMART" id="SM00448">
    <property type="entry name" value="REC"/>
    <property type="match status" value="1"/>
</dbReference>
<proteinExistence type="predicted"/>
<evidence type="ECO:0000313" key="4">
    <source>
        <dbReference type="EMBL" id="MBJ6727133.1"/>
    </source>
</evidence>
<dbReference type="Pfam" id="PF00072">
    <property type="entry name" value="Response_reg"/>
    <property type="match status" value="1"/>
</dbReference>
<dbReference type="InterPro" id="IPR001789">
    <property type="entry name" value="Sig_transdc_resp-reg_receiver"/>
</dbReference>
<evidence type="ECO:0000256" key="2">
    <source>
        <dbReference type="PROSITE-ProRule" id="PRU00169"/>
    </source>
</evidence>
<evidence type="ECO:0000256" key="1">
    <source>
        <dbReference type="ARBA" id="ARBA00022553"/>
    </source>
</evidence>
<comment type="caution">
    <text evidence="4">The sequence shown here is derived from an EMBL/GenBank/DDBJ whole genome shotgun (WGS) entry which is preliminary data.</text>
</comment>
<name>A0A8J7M1U0_9BACT</name>
<keyword evidence="1 2" id="KW-0597">Phosphoprotein</keyword>
<dbReference type="InterPro" id="IPR011006">
    <property type="entry name" value="CheY-like_superfamily"/>
</dbReference>
<feature type="modified residue" description="4-aspartylphosphate" evidence="2">
    <location>
        <position position="55"/>
    </location>
</feature>
<dbReference type="CDD" id="cd00156">
    <property type="entry name" value="REC"/>
    <property type="match status" value="1"/>
</dbReference>
<dbReference type="EMBL" id="JAEMHM010000020">
    <property type="protein sequence ID" value="MBJ6727133.1"/>
    <property type="molecule type" value="Genomic_DNA"/>
</dbReference>
<dbReference type="Gene3D" id="3.40.50.2300">
    <property type="match status" value="1"/>
</dbReference>
<sequence length="130" mass="14311">MQSKKKVLVIDDEEMHLYTAKGLLESDRIEVVTYRGSFGATNAVRAARPDLILLDVNMPALSGENLVSLLKPLCSELGTPIIFYSSNDETSLQELVRDHEVQGYVCKGDVIGLQGRVNDILFSRQLTSAA</sequence>
<protein>
    <submittedName>
        <fullName evidence="4">Response regulator</fullName>
    </submittedName>
</protein>